<comment type="caution">
    <text evidence="2">The sequence shown here is derived from an EMBL/GenBank/DDBJ whole genome shotgun (WGS) entry which is preliminary data.</text>
</comment>
<dbReference type="Gene3D" id="3.40.50.1010">
    <property type="entry name" value="5'-nuclease"/>
    <property type="match status" value="1"/>
</dbReference>
<gene>
    <name evidence="2" type="ORF">ABS767_05945</name>
</gene>
<organism evidence="2 3">
    <name type="scientific">Sphingomonas plantiphila</name>
    <dbReference type="NCBI Taxonomy" id="3163295"/>
    <lineage>
        <taxon>Bacteria</taxon>
        <taxon>Pseudomonadati</taxon>
        <taxon>Pseudomonadota</taxon>
        <taxon>Alphaproteobacteria</taxon>
        <taxon>Sphingomonadales</taxon>
        <taxon>Sphingomonadaceae</taxon>
        <taxon>Sphingomonas</taxon>
    </lineage>
</organism>
<dbReference type="Pfam" id="PF01936">
    <property type="entry name" value="NYN"/>
    <property type="match status" value="1"/>
</dbReference>
<protein>
    <submittedName>
        <fullName evidence="2">NYN domain-containing protein</fullName>
    </submittedName>
</protein>
<dbReference type="Proteomes" id="UP001629244">
    <property type="component" value="Unassembled WGS sequence"/>
</dbReference>
<dbReference type="RefSeq" id="WP_408077435.1">
    <property type="nucleotide sequence ID" value="NZ_JBELQC010000001.1"/>
</dbReference>
<dbReference type="CDD" id="cd18722">
    <property type="entry name" value="PIN_NicB-like"/>
    <property type="match status" value="1"/>
</dbReference>
<name>A0ABW8YML5_9SPHN</name>
<accession>A0ABW8YML5</accession>
<evidence type="ECO:0000259" key="1">
    <source>
        <dbReference type="Pfam" id="PF01936"/>
    </source>
</evidence>
<keyword evidence="3" id="KW-1185">Reference proteome</keyword>
<feature type="domain" description="NYN" evidence="1">
    <location>
        <begin position="171"/>
        <end position="229"/>
    </location>
</feature>
<evidence type="ECO:0000313" key="3">
    <source>
        <dbReference type="Proteomes" id="UP001629244"/>
    </source>
</evidence>
<evidence type="ECO:0000313" key="2">
    <source>
        <dbReference type="EMBL" id="MFL9840500.1"/>
    </source>
</evidence>
<reference evidence="2 3" key="1">
    <citation type="submission" date="2024-06" db="EMBL/GenBank/DDBJ databases">
        <authorList>
            <person name="Kaempfer P."/>
            <person name="Viver T."/>
        </authorList>
    </citation>
    <scope>NUCLEOTIDE SEQUENCE [LARGE SCALE GENOMIC DNA]</scope>
    <source>
        <strain evidence="2 3">ST-64</strain>
    </source>
</reference>
<dbReference type="InterPro" id="IPR021139">
    <property type="entry name" value="NYN"/>
</dbReference>
<proteinExistence type="predicted"/>
<dbReference type="EMBL" id="JBELQC010000001">
    <property type="protein sequence ID" value="MFL9840500.1"/>
    <property type="molecule type" value="Genomic_DNA"/>
</dbReference>
<sequence length="272" mass="30694">MSREIAILIDGGFLTKRLPRLVSEQHHATPERVVGSIRFMCHRHVERLTGDSSPNWHRHVYRIFYYDAVPFEGQAHHPLTNQQIDFGKSDRAIFQRELFDLLRKQRNVALRLGKVNRLGGWVVTGNRMQKLFRTKAALAGIDLNATLADGSINLTPEQVDTLRDLQTRWSAIDNHHVALDLRQKGVDMRIGADIASITLKRLAKTIVLIAGDSDFVPAAKLARREGLQFILDPLWQQVNDDLYEHIDGLQSGLPKPIGTAPAAQEAHLQENS</sequence>